<dbReference type="GO" id="GO:0044874">
    <property type="term" value="P:lipoprotein localization to outer membrane"/>
    <property type="evidence" value="ECO:0007669"/>
    <property type="project" value="TreeGrafter"/>
</dbReference>
<gene>
    <name evidence="2" type="ORF">A3SI_17419</name>
</gene>
<comment type="caution">
    <text evidence="2">The sequence shown here is derived from an EMBL/GenBank/DDBJ whole genome shotgun (WGS) entry which is preliminary data.</text>
</comment>
<dbReference type="AlphaFoldDB" id="I5BVU7"/>
<proteinExistence type="predicted"/>
<evidence type="ECO:0000313" key="2">
    <source>
        <dbReference type="EMBL" id="EIM73699.1"/>
    </source>
</evidence>
<name>I5BVU7_9BACT</name>
<keyword evidence="2" id="KW-0449">Lipoprotein</keyword>
<dbReference type="Proteomes" id="UP000005551">
    <property type="component" value="Unassembled WGS sequence"/>
</dbReference>
<protein>
    <submittedName>
        <fullName evidence="2">ABC-type transport system (Lipoprotein release), permease component</fullName>
    </submittedName>
</protein>
<keyword evidence="3" id="KW-1185">Reference proteome</keyword>
<feature type="domain" description="MacB-like periplasmic core" evidence="1">
    <location>
        <begin position="13"/>
        <end position="175"/>
    </location>
</feature>
<dbReference type="RefSeq" id="WP_009056967.1">
    <property type="nucleotide sequence ID" value="NZ_AJYA01000057.1"/>
</dbReference>
<organism evidence="2 3">
    <name type="scientific">Nitritalea halalkaliphila LW7</name>
    <dbReference type="NCBI Taxonomy" id="1189621"/>
    <lineage>
        <taxon>Bacteria</taxon>
        <taxon>Pseudomonadati</taxon>
        <taxon>Bacteroidota</taxon>
        <taxon>Cytophagia</taxon>
        <taxon>Cytophagales</taxon>
        <taxon>Cyclobacteriaceae</taxon>
        <taxon>Nitritalea</taxon>
    </lineage>
</organism>
<dbReference type="InterPro" id="IPR051447">
    <property type="entry name" value="Lipoprotein-release_system"/>
</dbReference>
<dbReference type="PANTHER" id="PTHR30489:SF0">
    <property type="entry name" value="LIPOPROTEIN-RELEASING SYSTEM TRANSMEMBRANE PROTEIN LOLE"/>
    <property type="match status" value="1"/>
</dbReference>
<dbReference type="EMBL" id="AJYA01000057">
    <property type="protein sequence ID" value="EIM73699.1"/>
    <property type="molecule type" value="Genomic_DNA"/>
</dbReference>
<dbReference type="Pfam" id="PF12704">
    <property type="entry name" value="MacB_PCD"/>
    <property type="match status" value="1"/>
</dbReference>
<dbReference type="InterPro" id="IPR025857">
    <property type="entry name" value="MacB_PCD"/>
</dbReference>
<dbReference type="PANTHER" id="PTHR30489">
    <property type="entry name" value="LIPOPROTEIN-RELEASING SYSTEM TRANSMEMBRANE PROTEIN LOLE"/>
    <property type="match status" value="1"/>
</dbReference>
<dbReference type="STRING" id="1189621.A3SI_17419"/>
<accession>I5BVU7</accession>
<dbReference type="GO" id="GO:0098797">
    <property type="term" value="C:plasma membrane protein complex"/>
    <property type="evidence" value="ECO:0007669"/>
    <property type="project" value="TreeGrafter"/>
</dbReference>
<evidence type="ECO:0000259" key="1">
    <source>
        <dbReference type="Pfam" id="PF12704"/>
    </source>
</evidence>
<reference evidence="2 3" key="1">
    <citation type="submission" date="2012-05" db="EMBL/GenBank/DDBJ databases">
        <title>Genome sequence of Nitritalea halalkaliphila LW7.</title>
        <authorList>
            <person name="Jangir P.K."/>
            <person name="Singh A."/>
            <person name="Shivaji S."/>
            <person name="Sharma R."/>
        </authorList>
    </citation>
    <scope>NUCLEOTIDE SEQUENCE [LARGE SCALE GENOMIC DNA]</scope>
    <source>
        <strain evidence="2 3">LW7</strain>
    </source>
</reference>
<evidence type="ECO:0000313" key="3">
    <source>
        <dbReference type="Proteomes" id="UP000005551"/>
    </source>
</evidence>
<sequence>MAWRNLWRNKVRSLAVMVAVVIGLVAGMFASALVEGIMSSRFTNFIENQVSHMQLHHPDFIREREVQQFIVGPTLPLQDVQGREGIAAATTRTKLQGMVASASYTGMVELVGILPESENRTTNFARHMVAGEYLSDQVSNSILIGAALAAKLKVGIGSRIVLSYQDLENQLVSGRLSSAVSSTLATLAMMR</sequence>